<keyword evidence="1" id="KW-0175">Coiled coil</keyword>
<evidence type="ECO:0000259" key="3">
    <source>
        <dbReference type="Pfam" id="PF26002"/>
    </source>
</evidence>
<keyword evidence="2" id="KW-0472">Membrane</keyword>
<feature type="domain" description="AprE-like beta-barrel" evidence="3">
    <location>
        <begin position="351"/>
        <end position="439"/>
    </location>
</feature>
<evidence type="ECO:0000256" key="2">
    <source>
        <dbReference type="SAM" id="Phobius"/>
    </source>
</evidence>
<dbReference type="Pfam" id="PF26002">
    <property type="entry name" value="Beta-barrel_AprE"/>
    <property type="match status" value="1"/>
</dbReference>
<dbReference type="InterPro" id="IPR050739">
    <property type="entry name" value="MFP"/>
</dbReference>
<comment type="caution">
    <text evidence="4">The sequence shown here is derived from an EMBL/GenBank/DDBJ whole genome shotgun (WGS) entry which is preliminary data.</text>
</comment>
<dbReference type="Gene3D" id="2.40.30.170">
    <property type="match status" value="1"/>
</dbReference>
<evidence type="ECO:0000256" key="1">
    <source>
        <dbReference type="SAM" id="Coils"/>
    </source>
</evidence>
<name>A0ABX1N4A2_9RHOO</name>
<dbReference type="Gene3D" id="1.10.287.470">
    <property type="entry name" value="Helix hairpin bin"/>
    <property type="match status" value="2"/>
</dbReference>
<keyword evidence="2" id="KW-0812">Transmembrane</keyword>
<feature type="coiled-coil region" evidence="1">
    <location>
        <begin position="256"/>
        <end position="283"/>
    </location>
</feature>
<dbReference type="EMBL" id="WTVH01000023">
    <property type="protein sequence ID" value="NMF94110.1"/>
    <property type="molecule type" value="Genomic_DNA"/>
</dbReference>
<organism evidence="4 5">
    <name type="scientific">Aromatoleum buckelii</name>
    <dbReference type="NCBI Taxonomy" id="200254"/>
    <lineage>
        <taxon>Bacteria</taxon>
        <taxon>Pseudomonadati</taxon>
        <taxon>Pseudomonadota</taxon>
        <taxon>Betaproteobacteria</taxon>
        <taxon>Rhodocyclales</taxon>
        <taxon>Rhodocyclaceae</taxon>
        <taxon>Aromatoleum</taxon>
    </lineage>
</organism>
<dbReference type="InterPro" id="IPR011053">
    <property type="entry name" value="Single_hybrid_motif"/>
</dbReference>
<protein>
    <submittedName>
        <fullName evidence="4">HlyD family efflux transporter periplasmic adaptor subunit</fullName>
    </submittedName>
</protein>
<keyword evidence="2" id="KW-1133">Transmembrane helix</keyword>
<dbReference type="RefSeq" id="WP_169199348.1">
    <property type="nucleotide sequence ID" value="NZ_WTVH02000010.1"/>
</dbReference>
<accession>A0ABX1N4A2</accession>
<dbReference type="Proteomes" id="UP000601990">
    <property type="component" value="Unassembled WGS sequence"/>
</dbReference>
<sequence>MKSENNLKPLTEALEDHSAEGIAILIAEPSRFGLALVAAVLGLVLSALVWSFVGRADVIVTAHGVLAPESDVRRVYAPIDGELADIYMEAGQPVSQGDVLARLNARGAVEAATHALEAQLKLEDAEREWKQFPERKALLERKVAALKQQIEAALQLHERRTAEGTTKLAEAQRAQLQQARSELDNARRTRDSARLELDRFQRLLALPGGGGVSELEVEAKKSAYLAAENALRVAQSRLGELDFRLSQETARASVELESGDQELTRLRIQYDAAAREIANEEDKLRLQLQTARLAANAAERIRFENIDKDNFLLIIAPVSGVITDVASTQPGDKIQANTPLGGIAPKDARAVLKMDIAERDRAFLREGLPVKLKFNAFPYQRYGLIDGRLEFISPATSPAAQSKEPVYEGHVTLSRDHYEVADTRYPVRYGMTATAEIVVRERRLIDLALDPFRQISG</sequence>
<evidence type="ECO:0000313" key="5">
    <source>
        <dbReference type="Proteomes" id="UP000601990"/>
    </source>
</evidence>
<dbReference type="InterPro" id="IPR058982">
    <property type="entry name" value="Beta-barrel_AprE"/>
</dbReference>
<dbReference type="PANTHER" id="PTHR30386">
    <property type="entry name" value="MEMBRANE FUSION SUBUNIT OF EMRAB-TOLC MULTIDRUG EFFLUX PUMP"/>
    <property type="match status" value="1"/>
</dbReference>
<dbReference type="SUPFAM" id="SSF51230">
    <property type="entry name" value="Single hybrid motif"/>
    <property type="match status" value="1"/>
</dbReference>
<gene>
    <name evidence="4" type="ORF">GO608_12310</name>
</gene>
<dbReference type="PANTHER" id="PTHR30386:SF28">
    <property type="entry name" value="EXPORTED PROTEIN"/>
    <property type="match status" value="1"/>
</dbReference>
<dbReference type="Gene3D" id="2.40.50.100">
    <property type="match status" value="1"/>
</dbReference>
<feature type="transmembrane region" description="Helical" evidence="2">
    <location>
        <begin position="32"/>
        <end position="53"/>
    </location>
</feature>
<feature type="coiled-coil region" evidence="1">
    <location>
        <begin position="108"/>
        <end position="203"/>
    </location>
</feature>
<reference evidence="4" key="1">
    <citation type="submission" date="2019-12" db="EMBL/GenBank/DDBJ databases">
        <title>Comparative genomics gives insights into the taxonomy of the Azoarcus-Aromatoleum group and reveals separate origins of nif in the plant-associated Azoarcus and non-plant-associated Aromatoleum sub-groups.</title>
        <authorList>
            <person name="Lafos M."/>
            <person name="Maluk M."/>
            <person name="Batista M."/>
            <person name="Junghare M."/>
            <person name="Carmona M."/>
            <person name="Faoro H."/>
            <person name="Cruz L.M."/>
            <person name="Battistoni F."/>
            <person name="De Souza E."/>
            <person name="Pedrosa F."/>
            <person name="Chen W.-M."/>
            <person name="Poole P.S."/>
            <person name="Dixon R.A."/>
            <person name="James E.K."/>
        </authorList>
    </citation>
    <scope>NUCLEOTIDE SEQUENCE</scope>
    <source>
        <strain evidence="4">U120</strain>
    </source>
</reference>
<keyword evidence="5" id="KW-1185">Reference proteome</keyword>
<proteinExistence type="predicted"/>
<evidence type="ECO:0000313" key="4">
    <source>
        <dbReference type="EMBL" id="NMF94110.1"/>
    </source>
</evidence>
<dbReference type="PRINTS" id="PR01490">
    <property type="entry name" value="RTXTOXIND"/>
</dbReference>